<proteinExistence type="predicted"/>
<evidence type="ECO:0000313" key="1">
    <source>
        <dbReference type="EMBL" id="VXC08320.1"/>
    </source>
</evidence>
<sequence>MAIFIKSLNLLDLALDETKNKSKPKALAQSVSGNPSDFPNALLIALTLSSMAQKLIYFCLV</sequence>
<reference evidence="1 2" key="1">
    <citation type="submission" date="2019-10" db="EMBL/GenBank/DDBJ databases">
        <authorList>
            <person name="Karimi E."/>
        </authorList>
    </citation>
    <scope>NUCLEOTIDE SEQUENCE [LARGE SCALE GENOMIC DNA]</scope>
    <source>
        <strain evidence="1">Maribacter sp. 151</strain>
    </source>
</reference>
<dbReference type="Proteomes" id="UP000430202">
    <property type="component" value="Unassembled WGS sequence"/>
</dbReference>
<evidence type="ECO:0000313" key="2">
    <source>
        <dbReference type="Proteomes" id="UP000430202"/>
    </source>
</evidence>
<name>A0A653VPZ6_9FLAO</name>
<protein>
    <submittedName>
        <fullName evidence="1">Uncharacterized protein</fullName>
    </submittedName>
</protein>
<keyword evidence="2" id="KW-1185">Reference proteome</keyword>
<organism evidence="1 2">
    <name type="scientific">Maribacter litoralis</name>
    <dbReference type="NCBI Taxonomy" id="2059726"/>
    <lineage>
        <taxon>Bacteria</taxon>
        <taxon>Pseudomonadati</taxon>
        <taxon>Bacteroidota</taxon>
        <taxon>Flavobacteriia</taxon>
        <taxon>Flavobacteriales</taxon>
        <taxon>Flavobacteriaceae</taxon>
        <taxon>Maribacter</taxon>
    </lineage>
</organism>
<dbReference type="AlphaFoldDB" id="A0A653VPZ6"/>
<dbReference type="EMBL" id="CABWLR010000006">
    <property type="protein sequence ID" value="VXC08320.1"/>
    <property type="molecule type" value="Genomic_DNA"/>
</dbReference>
<accession>A0A653VPZ6</accession>
<gene>
    <name evidence="1" type="ORF">MARI151_60006</name>
</gene>